<keyword evidence="5" id="KW-0630">Potassium</keyword>
<dbReference type="Pfam" id="PF01996">
    <property type="entry name" value="F420_ligase"/>
    <property type="match status" value="1"/>
</dbReference>
<keyword evidence="9" id="KW-0614">Plasmid</keyword>
<accession>A0A1Z1FFR2</accession>
<dbReference type="KEGG" id="cman:A9D14_14810"/>
<evidence type="ECO:0000313" key="11">
    <source>
        <dbReference type="Proteomes" id="UP000195807"/>
    </source>
</evidence>
<organism evidence="9 11">
    <name type="scientific">Croceicoccus marinus</name>
    <dbReference type="NCBI Taxonomy" id="450378"/>
    <lineage>
        <taxon>Bacteria</taxon>
        <taxon>Pseudomonadati</taxon>
        <taxon>Pseudomonadota</taxon>
        <taxon>Alphaproteobacteria</taxon>
        <taxon>Sphingomonadales</taxon>
        <taxon>Erythrobacteraceae</taxon>
        <taxon>Croceicoccus</taxon>
    </lineage>
</organism>
<keyword evidence="7" id="KW-0464">Manganese</keyword>
<evidence type="ECO:0000256" key="7">
    <source>
        <dbReference type="ARBA" id="ARBA00023211"/>
    </source>
</evidence>
<dbReference type="Proteomes" id="UP000515297">
    <property type="component" value="Plasmid plas1"/>
</dbReference>
<evidence type="ECO:0000256" key="5">
    <source>
        <dbReference type="ARBA" id="ARBA00022958"/>
    </source>
</evidence>
<dbReference type="EMBL" id="CP060053">
    <property type="protein sequence ID" value="QNE07680.1"/>
    <property type="molecule type" value="Genomic_DNA"/>
</dbReference>
<evidence type="ECO:0000256" key="4">
    <source>
        <dbReference type="ARBA" id="ARBA00022842"/>
    </source>
</evidence>
<evidence type="ECO:0000313" key="10">
    <source>
        <dbReference type="EMBL" id="QNE07680.1"/>
    </source>
</evidence>
<feature type="domain" description="Coenzyme F420:L-glutamate ligase-like" evidence="8">
    <location>
        <begin position="10"/>
        <end position="228"/>
    </location>
</feature>
<geneLocation type="plasmid" evidence="11">
    <name>pcme4a9i</name>
</geneLocation>
<dbReference type="PANTHER" id="PTHR47917">
    <property type="match status" value="1"/>
</dbReference>
<dbReference type="GO" id="GO:0052618">
    <property type="term" value="F:coenzyme F420-0:L-glutamate ligase activity"/>
    <property type="evidence" value="ECO:0007669"/>
    <property type="project" value="UniProtKB-EC"/>
</dbReference>
<keyword evidence="6" id="KW-0342">GTP-binding</keyword>
<evidence type="ECO:0000313" key="9">
    <source>
        <dbReference type="EMBL" id="ARU17649.1"/>
    </source>
</evidence>
<evidence type="ECO:0000256" key="3">
    <source>
        <dbReference type="ARBA" id="ARBA00022741"/>
    </source>
</evidence>
<dbReference type="PANTHER" id="PTHR47917:SF1">
    <property type="entry name" value="COENZYME F420:L-GLUTAMATE LIGASE"/>
    <property type="match status" value="1"/>
</dbReference>
<dbReference type="GO" id="GO:0005525">
    <property type="term" value="F:GTP binding"/>
    <property type="evidence" value="ECO:0007669"/>
    <property type="project" value="UniProtKB-KW"/>
</dbReference>
<dbReference type="SUPFAM" id="SSF144010">
    <property type="entry name" value="CofE-like"/>
    <property type="match status" value="1"/>
</dbReference>
<evidence type="ECO:0000256" key="2">
    <source>
        <dbReference type="ARBA" id="ARBA00022723"/>
    </source>
</evidence>
<evidence type="ECO:0000259" key="8">
    <source>
        <dbReference type="Pfam" id="PF01996"/>
    </source>
</evidence>
<proteinExistence type="predicted"/>
<protein>
    <submittedName>
        <fullName evidence="9">Coenzyme F420-0:L-glutamate ligase</fullName>
        <ecNumber evidence="10">6.3.2.31</ecNumber>
    </submittedName>
</protein>
<dbReference type="AlphaFoldDB" id="A0A1Z1FFR2"/>
<dbReference type="Gene3D" id="3.90.1660.10">
    <property type="entry name" value="CofE-like domain"/>
    <property type="match status" value="1"/>
</dbReference>
<dbReference type="NCBIfam" id="TIGR01916">
    <property type="entry name" value="F420_cofE"/>
    <property type="match status" value="1"/>
</dbReference>
<keyword evidence="2" id="KW-0479">Metal-binding</keyword>
<keyword evidence="4" id="KW-0460">Magnesium</keyword>
<name>A0A1Z1FFR2_9SPHN</name>
<reference evidence="9 11" key="1">
    <citation type="submission" date="2017-01" db="EMBL/GenBank/DDBJ databases">
        <title>Complete genome sequence of esterase-producing bacterium Croceicoccus marinus E4A9.</title>
        <authorList>
            <person name="Wu Y.-H."/>
            <person name="Cheng H."/>
            <person name="Xu L."/>
            <person name="Huo Y.-Y."/>
            <person name="Wang C.-S."/>
            <person name="Xu X.-W."/>
        </authorList>
    </citation>
    <scope>NUCLEOTIDE SEQUENCE [LARGE SCALE GENOMIC DNA]</scope>
    <source>
        <strain evidence="9 11">E4A9</strain>
        <plasmid evidence="9">pCME4A9I</plasmid>
        <plasmid evidence="11">Plasmid pcme4a9i</plasmid>
    </source>
</reference>
<sequence length="251" mass="26365">MFSVFPVGDLPEFHGGDDLPSILADRLAQGDPGLAPGDILVVTQKIVSKSEGRMVALSSVNISDGARDLARQTHKDPALVEMVLRESSDVVRAVPNVLITRHRLGHVMANAGIDASNLGTCGEEKVLLLPEDPDASAARIADACHARTGIRPGVIISDSFGRPWRIGTTNVAIGVAGPPAVIDERGKPDRDGRIMQVTQIAFADAAAGAAGLAMGEGPEGLPACVLRGLPWQHGDQTSRNLLRPAGEDLFR</sequence>
<dbReference type="STRING" id="450378.GCA_001661675_02976"/>
<keyword evidence="1 9" id="KW-0436">Ligase</keyword>
<reference evidence="10 12" key="2">
    <citation type="submission" date="2020-08" db="EMBL/GenBank/DDBJ databases">
        <authorList>
            <person name="Liu G."/>
            <person name="Sun C."/>
        </authorList>
    </citation>
    <scope>NUCLEOTIDE SEQUENCE [LARGE SCALE GENOMIC DNA]</scope>
    <source>
        <strain evidence="10 12">OT19</strain>
        <plasmid evidence="10 12">plas1</plasmid>
    </source>
</reference>
<gene>
    <name evidence="10" type="primary">cofE</name>
    <name evidence="9" type="ORF">A9D14_14810</name>
    <name evidence="10" type="ORF">H4O24_18545</name>
</gene>
<dbReference type="InterPro" id="IPR008225">
    <property type="entry name" value="F420-0_g-glutamyl_ligase"/>
</dbReference>
<keyword evidence="3" id="KW-0547">Nucleotide-binding</keyword>
<evidence type="ECO:0000256" key="1">
    <source>
        <dbReference type="ARBA" id="ARBA00022598"/>
    </source>
</evidence>
<dbReference type="EMBL" id="CP019603">
    <property type="protein sequence ID" value="ARU17649.1"/>
    <property type="molecule type" value="Genomic_DNA"/>
</dbReference>
<geneLocation type="plasmid" evidence="10 12">
    <name>plas1</name>
</geneLocation>
<evidence type="ECO:0000256" key="6">
    <source>
        <dbReference type="ARBA" id="ARBA00023134"/>
    </source>
</evidence>
<dbReference type="RefSeq" id="WP_066849559.1">
    <property type="nucleotide sequence ID" value="NZ_CP019603.1"/>
</dbReference>
<dbReference type="Gene3D" id="3.30.1330.100">
    <property type="entry name" value="CofE-like"/>
    <property type="match status" value="1"/>
</dbReference>
<dbReference type="InterPro" id="IPR002847">
    <property type="entry name" value="F420-0_gamma-glut_ligase-dom"/>
</dbReference>
<dbReference type="Proteomes" id="UP000195807">
    <property type="component" value="Plasmid pCME4A9I"/>
</dbReference>
<dbReference type="EC" id="6.3.2.31" evidence="10"/>
<dbReference type="OrthoDB" id="9788295at2"/>
<dbReference type="GO" id="GO:0046872">
    <property type="term" value="F:metal ion binding"/>
    <property type="evidence" value="ECO:0007669"/>
    <property type="project" value="UniProtKB-KW"/>
</dbReference>
<geneLocation type="plasmid" evidence="9">
    <name>pCME4A9I</name>
</geneLocation>
<keyword evidence="11" id="KW-1185">Reference proteome</keyword>
<evidence type="ECO:0000313" key="12">
    <source>
        <dbReference type="Proteomes" id="UP000515297"/>
    </source>
</evidence>